<dbReference type="AlphaFoldDB" id="A0A1I6MXZ2"/>
<dbReference type="OrthoDB" id="99516at2"/>
<dbReference type="NCBIfam" id="TIGR03434">
    <property type="entry name" value="ADOP"/>
    <property type="match status" value="1"/>
</dbReference>
<dbReference type="PANTHER" id="PTHR30572:SF4">
    <property type="entry name" value="ABC TRANSPORTER PERMEASE YTRF"/>
    <property type="match status" value="1"/>
</dbReference>
<dbReference type="GO" id="GO:0005886">
    <property type="term" value="C:plasma membrane"/>
    <property type="evidence" value="ECO:0007669"/>
    <property type="project" value="UniProtKB-SubCell"/>
</dbReference>
<comment type="subcellular location">
    <subcellularLocation>
        <location evidence="1">Cell membrane</location>
        <topology evidence="1">Multi-pass membrane protein</topology>
    </subcellularLocation>
</comment>
<evidence type="ECO:0000256" key="5">
    <source>
        <dbReference type="ARBA" id="ARBA00023136"/>
    </source>
</evidence>
<accession>A0A1I6MXZ2</accession>
<proteinExistence type="inferred from homology"/>
<dbReference type="PANTHER" id="PTHR30572">
    <property type="entry name" value="MEMBRANE COMPONENT OF TRANSPORTER-RELATED"/>
    <property type="match status" value="1"/>
</dbReference>
<evidence type="ECO:0000313" key="10">
    <source>
        <dbReference type="EMBL" id="SFS20572.1"/>
    </source>
</evidence>
<dbReference type="EMBL" id="FOZL01000002">
    <property type="protein sequence ID" value="SFS20572.1"/>
    <property type="molecule type" value="Genomic_DNA"/>
</dbReference>
<dbReference type="InterPro" id="IPR025857">
    <property type="entry name" value="MacB_PCD"/>
</dbReference>
<feature type="transmembrane region" description="Helical" evidence="7">
    <location>
        <begin position="388"/>
        <end position="414"/>
    </location>
</feature>
<reference evidence="10 11" key="1">
    <citation type="submission" date="2016-10" db="EMBL/GenBank/DDBJ databases">
        <authorList>
            <person name="de Groot N.N."/>
        </authorList>
    </citation>
    <scope>NUCLEOTIDE SEQUENCE [LARGE SCALE GENOMIC DNA]</scope>
    <source>
        <strain evidence="10 11">DSM 21001</strain>
    </source>
</reference>
<feature type="transmembrane region" description="Helical" evidence="7">
    <location>
        <begin position="294"/>
        <end position="318"/>
    </location>
</feature>
<dbReference type="STRING" id="474950.SAMN05421771_3701"/>
<keyword evidence="4 7" id="KW-1133">Transmembrane helix</keyword>
<evidence type="ECO:0000256" key="6">
    <source>
        <dbReference type="ARBA" id="ARBA00038076"/>
    </source>
</evidence>
<dbReference type="RefSeq" id="WP_089842346.1">
    <property type="nucleotide sequence ID" value="NZ_FOZL01000002.1"/>
</dbReference>
<evidence type="ECO:0000259" key="9">
    <source>
        <dbReference type="Pfam" id="PF12704"/>
    </source>
</evidence>
<evidence type="ECO:0000259" key="8">
    <source>
        <dbReference type="Pfam" id="PF02687"/>
    </source>
</evidence>
<feature type="domain" description="ABC3 transporter permease C-terminal" evidence="8">
    <location>
        <begin position="707"/>
        <end position="830"/>
    </location>
</feature>
<evidence type="ECO:0000256" key="4">
    <source>
        <dbReference type="ARBA" id="ARBA00022989"/>
    </source>
</evidence>
<feature type="transmembrane region" description="Helical" evidence="7">
    <location>
        <begin position="446"/>
        <end position="464"/>
    </location>
</feature>
<sequence length="837" mass="87213">MVLDTVLRDVRYAARGLRRSPGFLATAVLTLGLGIGATATMYSVVHDVLLAPLPYPEAERLVGIGFRFPTEKPAAEQTGGTADFIKAHAKSFEAVGIADDSSYGMNLSAPGGAKPMRLESAKVSAGFFPTLGVTPVLGRTFAAEDDLPGGPKVAMLSYWVWQRTFGGDAGVVGRAIRLNEEPYTVIGVLPEAVSHTGEAPDVLTMNAGIWLPAQISTKDPGYDGDNYVMIGRLRPGVSMAQAQRELDSLTGPMYEAFPIYKDWMTTDGSGGKIRHAYRAWPLKTVMVTDVKQSLLVLLAAVAAVLLVACLNLAGLMTARAATRTRELALRTALGATRSGLLRLLVSESLLLAVTGGVLGLGIAQMAKPLLLASAPMAIPVVHGAGDGWSVVAVVVGVAFLTTLVCGLLPGWTVFRQDAQAALKGGQAAGANVAQVRVGKGLMVGQVAVAMVLLSAASLLLGSFLKMQAVPSGVETKRLDVAQVLLKGEVYGTNLHTAQFVEKVVGELGQYPGVTRVAAVNGLPLDRGLNMGGYPADQPNLKAVIEFRAVTPGYFRTMGVPVMEGREITVEDRAASAHVAVVSATAAKRWWPGKPAIGQAVVFGGTERYTVVGVAADVHSHSLTERLGAVVYVPIDQMSDAMTKIVNGWFPTTFVVRTAADVDVAAAVAKAVADADPEMPVAKLSTMQSVVDKTVSGPRFFSWLAGGFAGFALLLTVIGLFGLLSYQVTQRTREIGVRMAIGAGRGEILRLILGRGLALTTVGLVAGGLMSLAVPKVVGSVLEDVVNTGGAAIGGVLSSSFSALSFAAAAMLLAAGLASWLPARRAAAVEPVEALRSE</sequence>
<feature type="transmembrane region" description="Helical" evidence="7">
    <location>
        <begin position="339"/>
        <end position="363"/>
    </location>
</feature>
<feature type="domain" description="MacB-like periplasmic core" evidence="9">
    <location>
        <begin position="466"/>
        <end position="670"/>
    </location>
</feature>
<evidence type="ECO:0000256" key="1">
    <source>
        <dbReference type="ARBA" id="ARBA00004651"/>
    </source>
</evidence>
<dbReference type="InterPro" id="IPR050250">
    <property type="entry name" value="Macrolide_Exporter_MacB"/>
</dbReference>
<dbReference type="Proteomes" id="UP000199024">
    <property type="component" value="Unassembled WGS sequence"/>
</dbReference>
<gene>
    <name evidence="10" type="ORF">SAMN05421771_3701</name>
</gene>
<evidence type="ECO:0000256" key="7">
    <source>
        <dbReference type="SAM" id="Phobius"/>
    </source>
</evidence>
<feature type="transmembrane region" description="Helical" evidence="7">
    <location>
        <begin position="699"/>
        <end position="726"/>
    </location>
</feature>
<keyword evidence="11" id="KW-1185">Reference proteome</keyword>
<feature type="transmembrane region" description="Helical" evidence="7">
    <location>
        <begin position="747"/>
        <end position="771"/>
    </location>
</feature>
<feature type="transmembrane region" description="Helical" evidence="7">
    <location>
        <begin position="791"/>
        <end position="814"/>
    </location>
</feature>
<feature type="domain" description="ABC3 transporter permease C-terminal" evidence="8">
    <location>
        <begin position="300"/>
        <end position="416"/>
    </location>
</feature>
<dbReference type="GO" id="GO:0022857">
    <property type="term" value="F:transmembrane transporter activity"/>
    <property type="evidence" value="ECO:0007669"/>
    <property type="project" value="TreeGrafter"/>
</dbReference>
<keyword evidence="2" id="KW-1003">Cell membrane</keyword>
<protein>
    <submittedName>
        <fullName evidence="10">Duplicated orphan permease</fullName>
    </submittedName>
</protein>
<keyword evidence="5 7" id="KW-0472">Membrane</keyword>
<keyword evidence="3 7" id="KW-0812">Transmembrane</keyword>
<comment type="similarity">
    <text evidence="6">Belongs to the ABC-4 integral membrane protein family.</text>
</comment>
<dbReference type="InterPro" id="IPR017800">
    <property type="entry name" value="ADOP"/>
</dbReference>
<evidence type="ECO:0000256" key="3">
    <source>
        <dbReference type="ARBA" id="ARBA00022692"/>
    </source>
</evidence>
<dbReference type="Pfam" id="PF12704">
    <property type="entry name" value="MacB_PCD"/>
    <property type="match status" value="2"/>
</dbReference>
<dbReference type="Pfam" id="PF02687">
    <property type="entry name" value="FtsX"/>
    <property type="match status" value="2"/>
</dbReference>
<evidence type="ECO:0000313" key="11">
    <source>
        <dbReference type="Proteomes" id="UP000199024"/>
    </source>
</evidence>
<dbReference type="InterPro" id="IPR003838">
    <property type="entry name" value="ABC3_permease_C"/>
</dbReference>
<name>A0A1I6MXZ2_9BACT</name>
<feature type="transmembrane region" description="Helical" evidence="7">
    <location>
        <begin position="21"/>
        <end position="45"/>
    </location>
</feature>
<evidence type="ECO:0000256" key="2">
    <source>
        <dbReference type="ARBA" id="ARBA00022475"/>
    </source>
</evidence>
<feature type="domain" description="MacB-like periplasmic core" evidence="9">
    <location>
        <begin position="25"/>
        <end position="248"/>
    </location>
</feature>
<organism evidence="10 11">
    <name type="scientific">Granulicella pectinivorans</name>
    <dbReference type="NCBI Taxonomy" id="474950"/>
    <lineage>
        <taxon>Bacteria</taxon>
        <taxon>Pseudomonadati</taxon>
        <taxon>Acidobacteriota</taxon>
        <taxon>Terriglobia</taxon>
        <taxon>Terriglobales</taxon>
        <taxon>Acidobacteriaceae</taxon>
        <taxon>Granulicella</taxon>
    </lineage>
</organism>